<evidence type="ECO:0000313" key="2">
    <source>
        <dbReference type="Proteomes" id="UP000049495"/>
    </source>
</evidence>
<reference evidence="2" key="1">
    <citation type="submission" date="2014-06" db="EMBL/GenBank/DDBJ databases">
        <authorList>
            <person name="Le Roux Frederique"/>
        </authorList>
    </citation>
    <scope>NUCLEOTIDE SEQUENCE [LARGE SCALE GENOMIC DNA]</scope>
    <source>
        <strain evidence="2">J5-5</strain>
    </source>
</reference>
<dbReference type="Proteomes" id="UP000049495">
    <property type="component" value="Unassembled WGS sequence"/>
</dbReference>
<sequence length="87" mass="10330">MVTRVLRTLTIRSHWAYHLKFQIRPIEGRRQGQNRITLSSSGAGFIDSDFYLGYRDIEKFWGNVRLVFKSTERIARIDKRAVKFPRT</sequence>
<evidence type="ECO:0000313" key="1">
    <source>
        <dbReference type="EMBL" id="CDT69166.1"/>
    </source>
</evidence>
<accession>A0A822N8Y1</accession>
<dbReference type="AlphaFoldDB" id="A0A822N8Y1"/>
<name>A0A822N8Y1_9VIBR</name>
<proteinExistence type="predicted"/>
<gene>
    <name evidence="1" type="ORF">VCR5J5_790066</name>
</gene>
<protein>
    <submittedName>
        <fullName evidence="1">Uncharacterized protein</fullName>
    </submittedName>
</protein>
<organism evidence="1 2">
    <name type="scientific">Vibrio crassostreae</name>
    <dbReference type="NCBI Taxonomy" id="246167"/>
    <lineage>
        <taxon>Bacteria</taxon>
        <taxon>Pseudomonadati</taxon>
        <taxon>Pseudomonadota</taxon>
        <taxon>Gammaproteobacteria</taxon>
        <taxon>Vibrionales</taxon>
        <taxon>Vibrionaceae</taxon>
        <taxon>Vibrio</taxon>
    </lineage>
</organism>
<dbReference type="EMBL" id="CCJV01000143">
    <property type="protein sequence ID" value="CDT69166.1"/>
    <property type="molecule type" value="Genomic_DNA"/>
</dbReference>
<comment type="caution">
    <text evidence="1">The sequence shown here is derived from an EMBL/GenBank/DDBJ whole genome shotgun (WGS) entry which is preliminary data.</text>
</comment>